<dbReference type="Gene3D" id="3.30.730.10">
    <property type="entry name" value="AP2/ERF domain"/>
    <property type="match status" value="1"/>
</dbReference>
<proteinExistence type="inferred from homology"/>
<organism evidence="9 10">
    <name type="scientific">Hevea brasiliensis</name>
    <name type="common">Para rubber tree</name>
    <name type="synonym">Siphonia brasiliensis</name>
    <dbReference type="NCBI Taxonomy" id="3981"/>
    <lineage>
        <taxon>Eukaryota</taxon>
        <taxon>Viridiplantae</taxon>
        <taxon>Streptophyta</taxon>
        <taxon>Embryophyta</taxon>
        <taxon>Tracheophyta</taxon>
        <taxon>Spermatophyta</taxon>
        <taxon>Magnoliopsida</taxon>
        <taxon>eudicotyledons</taxon>
        <taxon>Gunneridae</taxon>
        <taxon>Pentapetalae</taxon>
        <taxon>rosids</taxon>
        <taxon>fabids</taxon>
        <taxon>Malpighiales</taxon>
        <taxon>Euphorbiaceae</taxon>
        <taxon>Crotonoideae</taxon>
        <taxon>Micrandreae</taxon>
        <taxon>Hevea</taxon>
    </lineage>
</organism>
<protein>
    <recommendedName>
        <fullName evidence="8">AP2/ERF domain-containing protein</fullName>
    </recommendedName>
</protein>
<dbReference type="SUPFAM" id="SSF54171">
    <property type="entry name" value="DNA-binding domain"/>
    <property type="match status" value="1"/>
</dbReference>
<evidence type="ECO:0000256" key="5">
    <source>
        <dbReference type="ARBA" id="ARBA00023242"/>
    </source>
</evidence>
<comment type="caution">
    <text evidence="9">The sequence shown here is derived from an EMBL/GenBank/DDBJ whole genome shotgun (WGS) entry which is preliminary data.</text>
</comment>
<keyword evidence="5" id="KW-0539">Nucleus</keyword>
<evidence type="ECO:0000259" key="8">
    <source>
        <dbReference type="PROSITE" id="PS51032"/>
    </source>
</evidence>
<evidence type="ECO:0000256" key="2">
    <source>
        <dbReference type="ARBA" id="ARBA00023015"/>
    </source>
</evidence>
<keyword evidence="4" id="KW-0804">Transcription</keyword>
<dbReference type="InterPro" id="IPR016177">
    <property type="entry name" value="DNA-bd_dom_sf"/>
</dbReference>
<gene>
    <name evidence="9" type="ORF">P3X46_005064</name>
</gene>
<feature type="domain" description="AP2/ERF" evidence="8">
    <location>
        <begin position="75"/>
        <end position="141"/>
    </location>
</feature>
<dbReference type="Pfam" id="PF00847">
    <property type="entry name" value="AP2"/>
    <property type="match status" value="1"/>
</dbReference>
<accession>A0ABQ9MZA4</accession>
<dbReference type="PROSITE" id="PS51032">
    <property type="entry name" value="AP2_ERF"/>
    <property type="match status" value="1"/>
</dbReference>
<feature type="compositionally biased region" description="Polar residues" evidence="7">
    <location>
        <begin position="399"/>
        <end position="419"/>
    </location>
</feature>
<feature type="region of interest" description="Disordered" evidence="7">
    <location>
        <begin position="399"/>
        <end position="423"/>
    </location>
</feature>
<dbReference type="PANTHER" id="PTHR31241">
    <property type="entry name" value="DEHYDRATION-RESPONSIVE ELEMENT-BINDING PROTEIN 2C"/>
    <property type="match status" value="1"/>
</dbReference>
<keyword evidence="10" id="KW-1185">Reference proteome</keyword>
<evidence type="ECO:0000256" key="7">
    <source>
        <dbReference type="SAM" id="MobiDB-lite"/>
    </source>
</evidence>
<evidence type="ECO:0000313" key="9">
    <source>
        <dbReference type="EMBL" id="KAJ9185426.1"/>
    </source>
</evidence>
<dbReference type="CDD" id="cd00018">
    <property type="entry name" value="AP2"/>
    <property type="match status" value="1"/>
</dbReference>
<dbReference type="EMBL" id="JARPOI010000003">
    <property type="protein sequence ID" value="KAJ9185426.1"/>
    <property type="molecule type" value="Genomic_DNA"/>
</dbReference>
<comment type="subcellular location">
    <subcellularLocation>
        <location evidence="1">Nucleus</location>
    </subcellularLocation>
</comment>
<dbReference type="Proteomes" id="UP001174677">
    <property type="component" value="Chromosome 3"/>
</dbReference>
<dbReference type="SMART" id="SM00380">
    <property type="entry name" value="AP2"/>
    <property type="match status" value="1"/>
</dbReference>
<feature type="region of interest" description="Disordered" evidence="7">
    <location>
        <begin position="1"/>
        <end position="31"/>
    </location>
</feature>
<comment type="similarity">
    <text evidence="6">Belongs to the AP2/ERF transcription factor family. ERF subfamily.</text>
</comment>
<name>A0ABQ9MZA4_HEVBR</name>
<evidence type="ECO:0000256" key="1">
    <source>
        <dbReference type="ARBA" id="ARBA00004123"/>
    </source>
</evidence>
<sequence>MSDMGDANKKSSCSGDSSKSKKKLRRGRNGCESLADKLDNWKKRNKFVEIRKPPSKGSRKGCMQGKGGPENQTCSYRGVRQRIWGKWVAEIREPAGKTSLLNAAPGHRHWLGTFATAIEAARAYDYAAKAMYGSNAILNFPGYSLETESRATLNGCDDFPVEKSKTHCSGVDGFKERNEKLGSCGIFVVDESNEKLDKSQVAESNSIELKDEECISRTDCRSFKDVKAKPMMPVKEMKAEFAQVMEYPGHYSINHKFDFLQSKSKNVKAELSTDHECSNEIDVLTPTIEEIEEELGRSIESNQYDGFNSMHMPLNDVEKLMMRKVMEREFPGMESGYCNRFEVRHDNMSNDFIDMNCYTGIDLKLSKHMDGTENSALKGEKILDHDHFELGSTNCQQSTWPSNLSSHLQNPRTNLQESSNHTEEANRHLDCNFNLLEPDFNWGSMEEPGLIELWDFGL</sequence>
<keyword evidence="3" id="KW-0238">DNA-binding</keyword>
<dbReference type="PANTHER" id="PTHR31241:SF81">
    <property type="entry name" value="AP2_ERF DOMAIN-CONTAINING PROTEIN"/>
    <property type="match status" value="1"/>
</dbReference>
<evidence type="ECO:0000256" key="6">
    <source>
        <dbReference type="ARBA" id="ARBA00024343"/>
    </source>
</evidence>
<feature type="region of interest" description="Disordered" evidence="7">
    <location>
        <begin position="50"/>
        <end position="71"/>
    </location>
</feature>
<evidence type="ECO:0000313" key="10">
    <source>
        <dbReference type="Proteomes" id="UP001174677"/>
    </source>
</evidence>
<reference evidence="9" key="1">
    <citation type="journal article" date="2023" name="Plant Biotechnol. J.">
        <title>Chromosome-level wild Hevea brasiliensis genome provides new tools for genomic-assisted breeding and valuable loci to elevate rubber yield.</title>
        <authorList>
            <person name="Cheng H."/>
            <person name="Song X."/>
            <person name="Hu Y."/>
            <person name="Wu T."/>
            <person name="Yang Q."/>
            <person name="An Z."/>
            <person name="Feng S."/>
            <person name="Deng Z."/>
            <person name="Wu W."/>
            <person name="Zeng X."/>
            <person name="Tu M."/>
            <person name="Wang X."/>
            <person name="Huang H."/>
        </authorList>
    </citation>
    <scope>NUCLEOTIDE SEQUENCE</scope>
    <source>
        <strain evidence="9">MT/VB/25A 57/8</strain>
    </source>
</reference>
<keyword evidence="2" id="KW-0805">Transcription regulation</keyword>
<dbReference type="PRINTS" id="PR00367">
    <property type="entry name" value="ETHRSPELEMNT"/>
</dbReference>
<dbReference type="InterPro" id="IPR001471">
    <property type="entry name" value="AP2/ERF_dom"/>
</dbReference>
<evidence type="ECO:0000256" key="3">
    <source>
        <dbReference type="ARBA" id="ARBA00023125"/>
    </source>
</evidence>
<dbReference type="InterPro" id="IPR036955">
    <property type="entry name" value="AP2/ERF_dom_sf"/>
</dbReference>
<evidence type="ECO:0000256" key="4">
    <source>
        <dbReference type="ARBA" id="ARBA00023163"/>
    </source>
</evidence>